<dbReference type="EMBL" id="JASCZI010001174">
    <property type="protein sequence ID" value="MED6114471.1"/>
    <property type="molecule type" value="Genomic_DNA"/>
</dbReference>
<gene>
    <name evidence="2" type="ORF">PIB30_080502</name>
</gene>
<dbReference type="InterPro" id="IPR035897">
    <property type="entry name" value="Toll_tir_struct_dom_sf"/>
</dbReference>
<dbReference type="SUPFAM" id="SSF52540">
    <property type="entry name" value="P-loop containing nucleoside triphosphate hydrolases"/>
    <property type="match status" value="1"/>
</dbReference>
<evidence type="ECO:0000313" key="2">
    <source>
        <dbReference type="EMBL" id="MED6114471.1"/>
    </source>
</evidence>
<dbReference type="PANTHER" id="PTHR11017:SF512">
    <property type="entry name" value="ADP-RIBOSYL CYCLASE_CYCLIC ADP-RIBOSE HYDROLASE"/>
    <property type="match status" value="1"/>
</dbReference>
<dbReference type="InterPro" id="IPR000157">
    <property type="entry name" value="TIR_dom"/>
</dbReference>
<evidence type="ECO:0000259" key="1">
    <source>
        <dbReference type="PROSITE" id="PS50104"/>
    </source>
</evidence>
<dbReference type="PANTHER" id="PTHR11017">
    <property type="entry name" value="LEUCINE-RICH REPEAT-CONTAINING PROTEIN"/>
    <property type="match status" value="1"/>
</dbReference>
<dbReference type="Gene3D" id="3.40.50.300">
    <property type="entry name" value="P-loop containing nucleotide triphosphate hydrolases"/>
    <property type="match status" value="1"/>
</dbReference>
<reference evidence="2 3" key="1">
    <citation type="journal article" date="2023" name="Plants (Basel)">
        <title>Bridging the Gap: Combining Genomics and Transcriptomics Approaches to Understand Stylosanthes scabra, an Orphan Legume from the Brazilian Caatinga.</title>
        <authorList>
            <person name="Ferreira-Neto J.R.C."/>
            <person name="da Silva M.D."/>
            <person name="Binneck E."/>
            <person name="de Melo N.F."/>
            <person name="da Silva R.H."/>
            <person name="de Melo A.L.T.M."/>
            <person name="Pandolfi V."/>
            <person name="Bustamante F.O."/>
            <person name="Brasileiro-Vidal A.C."/>
            <person name="Benko-Iseppon A.M."/>
        </authorList>
    </citation>
    <scope>NUCLEOTIDE SEQUENCE [LARGE SCALE GENOMIC DNA]</scope>
    <source>
        <tissue evidence="2">Leaves</tissue>
    </source>
</reference>
<dbReference type="Proteomes" id="UP001341840">
    <property type="component" value="Unassembled WGS sequence"/>
</dbReference>
<organism evidence="2 3">
    <name type="scientific">Stylosanthes scabra</name>
    <dbReference type="NCBI Taxonomy" id="79078"/>
    <lineage>
        <taxon>Eukaryota</taxon>
        <taxon>Viridiplantae</taxon>
        <taxon>Streptophyta</taxon>
        <taxon>Embryophyta</taxon>
        <taxon>Tracheophyta</taxon>
        <taxon>Spermatophyta</taxon>
        <taxon>Magnoliopsida</taxon>
        <taxon>eudicotyledons</taxon>
        <taxon>Gunneridae</taxon>
        <taxon>Pentapetalae</taxon>
        <taxon>rosids</taxon>
        <taxon>fabids</taxon>
        <taxon>Fabales</taxon>
        <taxon>Fabaceae</taxon>
        <taxon>Papilionoideae</taxon>
        <taxon>50 kb inversion clade</taxon>
        <taxon>dalbergioids sensu lato</taxon>
        <taxon>Dalbergieae</taxon>
        <taxon>Pterocarpus clade</taxon>
        <taxon>Stylosanthes</taxon>
    </lineage>
</organism>
<dbReference type="PROSITE" id="PS50104">
    <property type="entry name" value="TIR"/>
    <property type="match status" value="1"/>
</dbReference>
<dbReference type="Gene3D" id="1.10.8.430">
    <property type="entry name" value="Helical domain of apoptotic protease-activating factors"/>
    <property type="match status" value="1"/>
</dbReference>
<dbReference type="InterPro" id="IPR044974">
    <property type="entry name" value="Disease_R_plants"/>
</dbReference>
<name>A0ABU6QSS3_9FABA</name>
<sequence length="484" mass="54773">MALSLASSSFSSAPATHRYDVFISFRGEDVRHGFLSHLQAALRENQIKTFRDESDDGMEKGAAIWDTLVEAIRNAKLFVVIFSKNYASSRWCLKELVQIMERKNNKNEHVTVIPVFYGTQPTDIRKQTGTYHTVFAKHEASLEDPCHVQQWRTALAQAADLSGFSFHEHRDDEATLTGKIVKAILPHCVNIKYYIDGCNIPFICNRNYTQVEYLLMRRESEVVLVIGIWGMGGIGKSTIAERLFNKYSCVYEGSCFLTNSRELGSPCLDNICKEIFSRLSNQYLHIVNIRVLDPRIVSELKHKRALIVLDDVVDSSIAIDLVPCLRNCLCPGSIVVLTTRDRNVLTSGGVDDEHIREIKKMSYGDSHKLFTHYAFSDSHPKQGYDELTPRAIDFASGNPLALKILGSFLRGKSVSEWDSALKKLRKFPDKNIQQVLRLSYDGLDDEEKNILLDIACLLWEYEVGLVIGILNSCEFSAEIGIKNY</sequence>
<dbReference type="PRINTS" id="PR00364">
    <property type="entry name" value="DISEASERSIST"/>
</dbReference>
<dbReference type="SUPFAM" id="SSF52200">
    <property type="entry name" value="Toll/Interleukin receptor TIR domain"/>
    <property type="match status" value="1"/>
</dbReference>
<dbReference type="InterPro" id="IPR042197">
    <property type="entry name" value="Apaf_helical"/>
</dbReference>
<protein>
    <recommendedName>
        <fullName evidence="1">TIR domain-containing protein</fullName>
    </recommendedName>
</protein>
<proteinExistence type="predicted"/>
<feature type="domain" description="TIR" evidence="1">
    <location>
        <begin position="17"/>
        <end position="188"/>
    </location>
</feature>
<dbReference type="Gene3D" id="3.40.50.10140">
    <property type="entry name" value="Toll/interleukin-1 receptor homology (TIR) domain"/>
    <property type="match status" value="1"/>
</dbReference>
<dbReference type="Pfam" id="PF00931">
    <property type="entry name" value="NB-ARC"/>
    <property type="match status" value="1"/>
</dbReference>
<dbReference type="InterPro" id="IPR002182">
    <property type="entry name" value="NB-ARC"/>
</dbReference>
<keyword evidence="3" id="KW-1185">Reference proteome</keyword>
<evidence type="ECO:0000313" key="3">
    <source>
        <dbReference type="Proteomes" id="UP001341840"/>
    </source>
</evidence>
<dbReference type="Pfam" id="PF01582">
    <property type="entry name" value="TIR"/>
    <property type="match status" value="1"/>
</dbReference>
<comment type="caution">
    <text evidence="2">The sequence shown here is derived from an EMBL/GenBank/DDBJ whole genome shotgun (WGS) entry which is preliminary data.</text>
</comment>
<accession>A0ABU6QSS3</accession>
<dbReference type="InterPro" id="IPR027417">
    <property type="entry name" value="P-loop_NTPase"/>
</dbReference>
<dbReference type="SMART" id="SM00255">
    <property type="entry name" value="TIR"/>
    <property type="match status" value="1"/>
</dbReference>